<evidence type="ECO:0000313" key="3">
    <source>
        <dbReference type="Proteomes" id="UP000318939"/>
    </source>
</evidence>
<reference evidence="2" key="2">
    <citation type="journal article" date="2023" name="MicrobiologyOpen">
        <title>Genomics of the tumorigenes clade of the family Rhizobiaceae and description of Rhizobium rhododendri sp. nov.</title>
        <authorList>
            <person name="Kuzmanovic N."/>
            <person name="diCenzo G.C."/>
            <person name="Bunk B."/>
            <person name="Sproeer C."/>
            <person name="Fruehling A."/>
            <person name="Neumann-Schaal M."/>
            <person name="Overmann J."/>
            <person name="Smalla K."/>
        </authorList>
    </citation>
    <scope>NUCLEOTIDE SEQUENCE</scope>
    <source>
        <strain evidence="2">Rho-6.2</strain>
    </source>
</reference>
<protein>
    <submittedName>
        <fullName evidence="2">Uncharacterized protein</fullName>
    </submittedName>
</protein>
<keyword evidence="1" id="KW-1133">Transmembrane helix</keyword>
<organism evidence="2 3">
    <name type="scientific">Rhizobium rhododendri</name>
    <dbReference type="NCBI Taxonomy" id="2506430"/>
    <lineage>
        <taxon>Bacteria</taxon>
        <taxon>Pseudomonadati</taxon>
        <taxon>Pseudomonadota</taxon>
        <taxon>Alphaproteobacteria</taxon>
        <taxon>Hyphomicrobiales</taxon>
        <taxon>Rhizobiaceae</taxon>
        <taxon>Rhizobium/Agrobacterium group</taxon>
        <taxon>Rhizobium</taxon>
    </lineage>
</organism>
<keyword evidence="3" id="KW-1185">Reference proteome</keyword>
<keyword evidence="1" id="KW-0472">Membrane</keyword>
<dbReference type="RefSeq" id="WP_162854755.1">
    <property type="nucleotide sequence ID" value="NZ_CP117267.1"/>
</dbReference>
<dbReference type="Proteomes" id="UP000318939">
    <property type="component" value="Chromosome"/>
</dbReference>
<name>A0ABY8IKB3_9HYPH</name>
<proteinExistence type="predicted"/>
<reference evidence="2" key="1">
    <citation type="journal article" date="2019" name="Phytopathology">
        <title>A Novel Group of Rhizobium tumorigenes-Like Agrobacteria Associated with Crown Gall Disease of Rhododendron and Blueberry.</title>
        <authorList>
            <person name="Kuzmanovic N."/>
            <person name="Behrens P."/>
            <person name="Idczak E."/>
            <person name="Wagner S."/>
            <person name="Gotz M."/>
            <person name="Sproer C."/>
            <person name="Bunk B."/>
            <person name="Overmann J."/>
            <person name="Smalla K."/>
        </authorList>
    </citation>
    <scope>NUCLEOTIDE SEQUENCE</scope>
    <source>
        <strain evidence="2">Rho-6.2</strain>
    </source>
</reference>
<evidence type="ECO:0000313" key="2">
    <source>
        <dbReference type="EMBL" id="WFS24133.1"/>
    </source>
</evidence>
<feature type="transmembrane region" description="Helical" evidence="1">
    <location>
        <begin position="6"/>
        <end position="27"/>
    </location>
</feature>
<evidence type="ECO:0000256" key="1">
    <source>
        <dbReference type="SAM" id="Phobius"/>
    </source>
</evidence>
<keyword evidence="1" id="KW-0812">Transmembrane</keyword>
<dbReference type="EMBL" id="CP117267">
    <property type="protein sequence ID" value="WFS24133.1"/>
    <property type="molecule type" value="Genomic_DNA"/>
</dbReference>
<accession>A0ABY8IKB3</accession>
<sequence>MPDKVILINVVWMTVITGMLAFTVALYGQKTDQSPVYGPYASAHSYVASQY</sequence>
<gene>
    <name evidence="2" type="ORF">PR018_06455</name>
</gene>